<evidence type="ECO:0000313" key="1">
    <source>
        <dbReference type="EMBL" id="EFH82938.1"/>
    </source>
</evidence>
<keyword evidence="2" id="KW-1185">Reference proteome</keyword>
<dbReference type="STRING" id="485913.Krac_3833"/>
<organism evidence="1 2">
    <name type="scientific">Ktedonobacter racemifer DSM 44963</name>
    <dbReference type="NCBI Taxonomy" id="485913"/>
    <lineage>
        <taxon>Bacteria</taxon>
        <taxon>Bacillati</taxon>
        <taxon>Chloroflexota</taxon>
        <taxon>Ktedonobacteria</taxon>
        <taxon>Ktedonobacterales</taxon>
        <taxon>Ktedonobacteraceae</taxon>
        <taxon>Ktedonobacter</taxon>
    </lineage>
</organism>
<name>D6U333_KTERA</name>
<dbReference type="Proteomes" id="UP000004508">
    <property type="component" value="Unassembled WGS sequence"/>
</dbReference>
<sequence>MNQIDRQDPCELLRTAGFTEAEIENLERLRRAYRENSSWLTCAEERRLAFVRWLVTTDRLTEQVEA</sequence>
<protein>
    <submittedName>
        <fullName evidence="1">Uncharacterized protein</fullName>
    </submittedName>
</protein>
<evidence type="ECO:0000313" key="2">
    <source>
        <dbReference type="Proteomes" id="UP000004508"/>
    </source>
</evidence>
<gene>
    <name evidence="1" type="ORF">Krac_3833</name>
</gene>
<dbReference type="RefSeq" id="WP_007921417.1">
    <property type="nucleotide sequence ID" value="NZ_ADVG01000004.1"/>
</dbReference>
<dbReference type="AlphaFoldDB" id="D6U333"/>
<dbReference type="InParanoid" id="D6U333"/>
<reference evidence="1 2" key="1">
    <citation type="journal article" date="2011" name="Stand. Genomic Sci.">
        <title>Non-contiguous finished genome sequence and contextual data of the filamentous soil bacterium Ktedonobacter racemifer type strain (SOSP1-21).</title>
        <authorList>
            <person name="Chang Y.J."/>
            <person name="Land M."/>
            <person name="Hauser L."/>
            <person name="Chertkov O."/>
            <person name="Del Rio T.G."/>
            <person name="Nolan M."/>
            <person name="Copeland A."/>
            <person name="Tice H."/>
            <person name="Cheng J.F."/>
            <person name="Lucas S."/>
            <person name="Han C."/>
            <person name="Goodwin L."/>
            <person name="Pitluck S."/>
            <person name="Ivanova N."/>
            <person name="Ovchinikova G."/>
            <person name="Pati A."/>
            <person name="Chen A."/>
            <person name="Palaniappan K."/>
            <person name="Mavromatis K."/>
            <person name="Liolios K."/>
            <person name="Brettin T."/>
            <person name="Fiebig A."/>
            <person name="Rohde M."/>
            <person name="Abt B."/>
            <person name="Goker M."/>
            <person name="Detter J.C."/>
            <person name="Woyke T."/>
            <person name="Bristow J."/>
            <person name="Eisen J.A."/>
            <person name="Markowitz V."/>
            <person name="Hugenholtz P."/>
            <person name="Kyrpides N.C."/>
            <person name="Klenk H.P."/>
            <person name="Lapidus A."/>
        </authorList>
    </citation>
    <scope>NUCLEOTIDE SEQUENCE [LARGE SCALE GENOMIC DNA]</scope>
    <source>
        <strain evidence="2">DSM 44963</strain>
    </source>
</reference>
<accession>D6U333</accession>
<comment type="caution">
    <text evidence="1">The sequence shown here is derived from an EMBL/GenBank/DDBJ whole genome shotgun (WGS) entry which is preliminary data.</text>
</comment>
<dbReference type="EMBL" id="ADVG01000004">
    <property type="protein sequence ID" value="EFH82938.1"/>
    <property type="molecule type" value="Genomic_DNA"/>
</dbReference>
<proteinExistence type="predicted"/>